<dbReference type="PANTHER" id="PTHR46010:SF1">
    <property type="entry name" value="PROTEIN IWS1 HOMOLOG"/>
    <property type="match status" value="1"/>
</dbReference>
<evidence type="ECO:0000256" key="3">
    <source>
        <dbReference type="SAM" id="MobiDB-lite"/>
    </source>
</evidence>
<feature type="compositionally biased region" description="Polar residues" evidence="3">
    <location>
        <begin position="329"/>
        <end position="341"/>
    </location>
</feature>
<feature type="compositionally biased region" description="Basic and acidic residues" evidence="3">
    <location>
        <begin position="263"/>
        <end position="273"/>
    </location>
</feature>
<dbReference type="AlphaFoldDB" id="A0A914P0Y7"/>
<dbReference type="InterPro" id="IPR035441">
    <property type="entry name" value="TFIIS/LEDGF_dom_sf"/>
</dbReference>
<feature type="region of interest" description="Disordered" evidence="3">
    <location>
        <begin position="1"/>
        <end position="74"/>
    </location>
</feature>
<evidence type="ECO:0000313" key="5">
    <source>
        <dbReference type="Proteomes" id="UP000887578"/>
    </source>
</evidence>
<dbReference type="PROSITE" id="PS51319">
    <property type="entry name" value="TFIIS_N"/>
    <property type="match status" value="1"/>
</dbReference>
<organism evidence="5 6">
    <name type="scientific">Panagrolaimus davidi</name>
    <dbReference type="NCBI Taxonomy" id="227884"/>
    <lineage>
        <taxon>Eukaryota</taxon>
        <taxon>Metazoa</taxon>
        <taxon>Ecdysozoa</taxon>
        <taxon>Nematoda</taxon>
        <taxon>Chromadorea</taxon>
        <taxon>Rhabditida</taxon>
        <taxon>Tylenchina</taxon>
        <taxon>Panagrolaimomorpha</taxon>
        <taxon>Panagrolaimoidea</taxon>
        <taxon>Panagrolaimidae</taxon>
        <taxon>Panagrolaimus</taxon>
    </lineage>
</organism>
<comment type="subcellular location">
    <subcellularLocation>
        <location evidence="2">Nucleus</location>
    </subcellularLocation>
</comment>
<comment type="similarity">
    <text evidence="1">Belongs to the IWS1 family.</text>
</comment>
<sequence>MKSAESVENVETFADNDNEKPAEVQQLMTNIFGEDSDDEEEQHREEGDGEQRPPGYEDEAEGIGYEEEEEEKEWDFDRIMEEKKRERSKKRKRRKDGSIDLCSNADGQIRHVVELMKNAAGEDREANNQRRPAIQKTKMLETVRNILLRADYLEALIENDMMSAISEWLAPLPDKSLPALEIRTTLLKILSSFPNLEPGVLKQSGLGKAVMLIFKHPKETRENKIMASKLIRNWSQPIFQISSDYSSVTKEERESFDLEHLPEAKRRKLESQRSKAGSSRSIQTQQEEVVLGPGDPGYISRARVPKLSSNAYIIRPKPNIEGNFRGATKNRQNGRFDQAQKSFKERTRSTKSERAIGVSIEGRRMD</sequence>
<dbReference type="GO" id="GO:0005634">
    <property type="term" value="C:nucleus"/>
    <property type="evidence" value="ECO:0007669"/>
    <property type="project" value="UniProtKB-SubCell"/>
</dbReference>
<reference evidence="6" key="1">
    <citation type="submission" date="2022-11" db="UniProtKB">
        <authorList>
            <consortium name="WormBaseParasite"/>
        </authorList>
    </citation>
    <scope>IDENTIFICATION</scope>
</reference>
<feature type="compositionally biased region" description="Polar residues" evidence="3">
    <location>
        <begin position="274"/>
        <end position="287"/>
    </location>
</feature>
<dbReference type="WBParaSite" id="PDA_v2.g11438.t1">
    <property type="protein sequence ID" value="PDA_v2.g11438.t1"/>
    <property type="gene ID" value="PDA_v2.g11438"/>
</dbReference>
<evidence type="ECO:0000259" key="4">
    <source>
        <dbReference type="PROSITE" id="PS51319"/>
    </source>
</evidence>
<feature type="compositionally biased region" description="Basic and acidic residues" evidence="3">
    <location>
        <begin position="41"/>
        <end position="51"/>
    </location>
</feature>
<feature type="region of interest" description="Disordered" evidence="3">
    <location>
        <begin position="322"/>
        <end position="366"/>
    </location>
</feature>
<keyword evidence="5" id="KW-1185">Reference proteome</keyword>
<name>A0A914P0Y7_9BILA</name>
<dbReference type="InterPro" id="IPR017923">
    <property type="entry name" value="TFIIS_N"/>
</dbReference>
<proteinExistence type="inferred from homology"/>
<dbReference type="GO" id="GO:0016973">
    <property type="term" value="P:poly(A)+ mRNA export from nucleus"/>
    <property type="evidence" value="ECO:0007669"/>
    <property type="project" value="TreeGrafter"/>
</dbReference>
<protein>
    <submittedName>
        <fullName evidence="6">TFIIS N-terminal domain-containing protein</fullName>
    </submittedName>
</protein>
<dbReference type="Gene3D" id="1.20.930.10">
    <property type="entry name" value="Conserved domain common to transcription factors TFIIS, elongin A, CRSP70"/>
    <property type="match status" value="1"/>
</dbReference>
<evidence type="ECO:0000313" key="6">
    <source>
        <dbReference type="WBParaSite" id="PDA_v2.g11438.t1"/>
    </source>
</evidence>
<evidence type="ECO:0000256" key="1">
    <source>
        <dbReference type="ARBA" id="ARBA00037992"/>
    </source>
</evidence>
<dbReference type="PANTHER" id="PTHR46010">
    <property type="entry name" value="PROTEIN IWS1 HOMOLOG"/>
    <property type="match status" value="1"/>
</dbReference>
<accession>A0A914P0Y7</accession>
<feature type="compositionally biased region" description="Acidic residues" evidence="3">
    <location>
        <begin position="56"/>
        <end position="74"/>
    </location>
</feature>
<keyword evidence="2" id="KW-0539">Nucleus</keyword>
<dbReference type="Proteomes" id="UP000887578">
    <property type="component" value="Unplaced"/>
</dbReference>
<evidence type="ECO:0000256" key="2">
    <source>
        <dbReference type="PROSITE-ProRule" id="PRU00649"/>
    </source>
</evidence>
<feature type="region of interest" description="Disordered" evidence="3">
    <location>
        <begin position="263"/>
        <end position="294"/>
    </location>
</feature>
<dbReference type="Pfam" id="PF08711">
    <property type="entry name" value="Med26"/>
    <property type="match status" value="1"/>
</dbReference>
<dbReference type="InterPro" id="IPR051037">
    <property type="entry name" value="RNAPII_TF_IWS1"/>
</dbReference>
<feature type="compositionally biased region" description="Basic and acidic residues" evidence="3">
    <location>
        <begin position="342"/>
        <end position="354"/>
    </location>
</feature>
<feature type="domain" description="TFIIS N-terminal" evidence="4">
    <location>
        <begin position="163"/>
        <end position="241"/>
    </location>
</feature>